<organism evidence="8">
    <name type="scientific">Capitella teleta</name>
    <name type="common">Polychaete worm</name>
    <dbReference type="NCBI Taxonomy" id="283909"/>
    <lineage>
        <taxon>Eukaryota</taxon>
        <taxon>Metazoa</taxon>
        <taxon>Spiralia</taxon>
        <taxon>Lophotrochozoa</taxon>
        <taxon>Annelida</taxon>
        <taxon>Polychaeta</taxon>
        <taxon>Sedentaria</taxon>
        <taxon>Scolecida</taxon>
        <taxon>Capitellidae</taxon>
        <taxon>Capitella</taxon>
    </lineage>
</organism>
<dbReference type="InterPro" id="IPR036179">
    <property type="entry name" value="Ig-like_dom_sf"/>
</dbReference>
<dbReference type="GO" id="GO:0098609">
    <property type="term" value="P:cell-cell adhesion"/>
    <property type="evidence" value="ECO:0007669"/>
    <property type="project" value="TreeGrafter"/>
</dbReference>
<keyword evidence="4" id="KW-0325">Glycoprotein</keyword>
<dbReference type="OrthoDB" id="6478865at2759"/>
<feature type="chain" id="PRO_5008788479" description="Ig-like domain-containing protein" evidence="6">
    <location>
        <begin position="17"/>
        <end position="430"/>
    </location>
</feature>
<dbReference type="SMART" id="SM00409">
    <property type="entry name" value="IG"/>
    <property type="match status" value="1"/>
</dbReference>
<evidence type="ECO:0000313" key="9">
    <source>
        <dbReference type="EnsemblMetazoa" id="CapteP208892"/>
    </source>
</evidence>
<reference evidence="10" key="1">
    <citation type="submission" date="2012-12" db="EMBL/GenBank/DDBJ databases">
        <authorList>
            <person name="Hellsten U."/>
            <person name="Grimwood J."/>
            <person name="Chapman J.A."/>
            <person name="Shapiro H."/>
            <person name="Aerts A."/>
            <person name="Otillar R.P."/>
            <person name="Terry A.Y."/>
            <person name="Boore J.L."/>
            <person name="Simakov O."/>
            <person name="Marletaz F."/>
            <person name="Cho S.-J."/>
            <person name="Edsinger-Gonzales E."/>
            <person name="Havlak P."/>
            <person name="Kuo D.-H."/>
            <person name="Larsson T."/>
            <person name="Lv J."/>
            <person name="Arendt D."/>
            <person name="Savage R."/>
            <person name="Osoegawa K."/>
            <person name="de Jong P."/>
            <person name="Lindberg D.R."/>
            <person name="Seaver E.C."/>
            <person name="Weisblat D.A."/>
            <person name="Putnam N.H."/>
            <person name="Grigoriev I.V."/>
            <person name="Rokhsar D.S."/>
        </authorList>
    </citation>
    <scope>NUCLEOTIDE SEQUENCE</scope>
    <source>
        <strain evidence="10">I ESC-2004</strain>
    </source>
</reference>
<keyword evidence="3" id="KW-1015">Disulfide bond</keyword>
<dbReference type="STRING" id="283909.R7UXP4"/>
<dbReference type="EMBL" id="KB299289">
    <property type="protein sequence ID" value="ELU08171.1"/>
    <property type="molecule type" value="Genomic_DNA"/>
</dbReference>
<dbReference type="Proteomes" id="UP000014760">
    <property type="component" value="Unassembled WGS sequence"/>
</dbReference>
<dbReference type="InterPro" id="IPR013106">
    <property type="entry name" value="Ig_V-set"/>
</dbReference>
<name>R7UXP4_CAPTE</name>
<dbReference type="EnsemblMetazoa" id="CapteT208892">
    <property type="protein sequence ID" value="CapteP208892"/>
    <property type="gene ID" value="CapteG208892"/>
</dbReference>
<dbReference type="AlphaFoldDB" id="R7UXP4"/>
<keyword evidence="6" id="KW-0732">Signal</keyword>
<evidence type="ECO:0000256" key="5">
    <source>
        <dbReference type="ARBA" id="ARBA00023319"/>
    </source>
</evidence>
<evidence type="ECO:0000256" key="1">
    <source>
        <dbReference type="ARBA" id="ARBA00004479"/>
    </source>
</evidence>
<dbReference type="GO" id="GO:0050839">
    <property type="term" value="F:cell adhesion molecule binding"/>
    <property type="evidence" value="ECO:0007669"/>
    <property type="project" value="TreeGrafter"/>
</dbReference>
<dbReference type="PANTHER" id="PTHR11640:SF31">
    <property type="entry name" value="IRREGULAR CHIASM C-ROUGHEST PROTEIN-RELATED"/>
    <property type="match status" value="1"/>
</dbReference>
<evidence type="ECO:0000256" key="6">
    <source>
        <dbReference type="SAM" id="SignalP"/>
    </source>
</evidence>
<evidence type="ECO:0000313" key="10">
    <source>
        <dbReference type="Proteomes" id="UP000014760"/>
    </source>
</evidence>
<dbReference type="PANTHER" id="PTHR11640">
    <property type="entry name" value="NEPHRIN"/>
    <property type="match status" value="1"/>
</dbReference>
<accession>R7UXP4</accession>
<dbReference type="HOGENOM" id="CLU_051916_0_0_1"/>
<keyword evidence="5" id="KW-0393">Immunoglobulin domain</keyword>
<dbReference type="EMBL" id="AMQN01006842">
    <property type="status" value="NOT_ANNOTATED_CDS"/>
    <property type="molecule type" value="Genomic_DNA"/>
</dbReference>
<evidence type="ECO:0000256" key="2">
    <source>
        <dbReference type="ARBA" id="ARBA00023136"/>
    </source>
</evidence>
<feature type="domain" description="Ig-like" evidence="7">
    <location>
        <begin position="45"/>
        <end position="140"/>
    </location>
</feature>
<dbReference type="InterPro" id="IPR013783">
    <property type="entry name" value="Ig-like_fold"/>
</dbReference>
<proteinExistence type="predicted"/>
<dbReference type="InterPro" id="IPR003599">
    <property type="entry name" value="Ig_sub"/>
</dbReference>
<dbReference type="SUPFAM" id="SSF48726">
    <property type="entry name" value="Immunoglobulin"/>
    <property type="match status" value="1"/>
</dbReference>
<dbReference type="Pfam" id="PF07686">
    <property type="entry name" value="V-set"/>
    <property type="match status" value="1"/>
</dbReference>
<evidence type="ECO:0000256" key="3">
    <source>
        <dbReference type="ARBA" id="ARBA00023157"/>
    </source>
</evidence>
<evidence type="ECO:0000256" key="4">
    <source>
        <dbReference type="ARBA" id="ARBA00023180"/>
    </source>
</evidence>
<keyword evidence="2" id="KW-0472">Membrane</keyword>
<gene>
    <name evidence="8" type="ORF">CAPTEDRAFT_208892</name>
</gene>
<comment type="subcellular location">
    <subcellularLocation>
        <location evidence="1">Membrane</location>
        <topology evidence="1">Single-pass type I membrane protein</topology>
    </subcellularLocation>
</comment>
<evidence type="ECO:0000259" key="7">
    <source>
        <dbReference type="PROSITE" id="PS50835"/>
    </source>
</evidence>
<dbReference type="InterPro" id="IPR007110">
    <property type="entry name" value="Ig-like_dom"/>
</dbReference>
<dbReference type="Gene3D" id="2.60.40.10">
    <property type="entry name" value="Immunoglobulins"/>
    <property type="match status" value="2"/>
</dbReference>
<sequence length="430" mass="48060">MGSLQVINLLLVIVWARQDYVTTFLFQAVSLFTMLTEGEVIISKEGDEVSLPCNFILENFSKFHNPILWHKHQRGEVTRVNMGGNVLSPFRATKRLHLAFRESSPRYSLELSLSDISLQDSGNYSCVIRGPGNDVIGQVTHYIFVRAAVEKLFFMDYTKPGGQEVSSGGILTMTDGQPFQFACVSIGGYPPPDITIYADQDNITGLFTFERLTQLVGAKAMKLIVSEIVASNEMYTPSRADDGIRLKCHAEVVDAPLISCQATEAELGQRNAYIKCFIEAKPALKTIFWNLDAEGTSLIPGNIVNDMWTIVIVREKFLNPITDQDATHVDVHLYMRIVTEESFRDYVICAVNAIDASTQKVSLIQKAKKQETTIEVKRKQPVIRFVHRNNDSLDTQPLVEETKYSVTSSQSTGTASSWLVACVLLLTWLT</sequence>
<dbReference type="PROSITE" id="PS50835">
    <property type="entry name" value="IG_LIKE"/>
    <property type="match status" value="1"/>
</dbReference>
<protein>
    <recommendedName>
        <fullName evidence="7">Ig-like domain-containing protein</fullName>
    </recommendedName>
</protein>
<evidence type="ECO:0000313" key="8">
    <source>
        <dbReference type="EMBL" id="ELU08171.1"/>
    </source>
</evidence>
<dbReference type="GO" id="GO:0005911">
    <property type="term" value="C:cell-cell junction"/>
    <property type="evidence" value="ECO:0007669"/>
    <property type="project" value="TreeGrafter"/>
</dbReference>
<feature type="signal peptide" evidence="6">
    <location>
        <begin position="1"/>
        <end position="16"/>
    </location>
</feature>
<keyword evidence="10" id="KW-1185">Reference proteome</keyword>
<reference evidence="8 10" key="2">
    <citation type="journal article" date="2013" name="Nature">
        <title>Insights into bilaterian evolution from three spiralian genomes.</title>
        <authorList>
            <person name="Simakov O."/>
            <person name="Marletaz F."/>
            <person name="Cho S.J."/>
            <person name="Edsinger-Gonzales E."/>
            <person name="Havlak P."/>
            <person name="Hellsten U."/>
            <person name="Kuo D.H."/>
            <person name="Larsson T."/>
            <person name="Lv J."/>
            <person name="Arendt D."/>
            <person name="Savage R."/>
            <person name="Osoegawa K."/>
            <person name="de Jong P."/>
            <person name="Grimwood J."/>
            <person name="Chapman J.A."/>
            <person name="Shapiro H."/>
            <person name="Aerts A."/>
            <person name="Otillar R.P."/>
            <person name="Terry A.Y."/>
            <person name="Boore J.L."/>
            <person name="Grigoriev I.V."/>
            <person name="Lindberg D.R."/>
            <person name="Seaver E.C."/>
            <person name="Weisblat D.A."/>
            <person name="Putnam N.H."/>
            <person name="Rokhsar D.S."/>
        </authorList>
    </citation>
    <scope>NUCLEOTIDE SEQUENCE</scope>
    <source>
        <strain evidence="8 10">I ESC-2004</strain>
    </source>
</reference>
<dbReference type="GO" id="GO:0005886">
    <property type="term" value="C:plasma membrane"/>
    <property type="evidence" value="ECO:0007669"/>
    <property type="project" value="TreeGrafter"/>
</dbReference>
<dbReference type="InterPro" id="IPR051275">
    <property type="entry name" value="Cell_adhesion_signaling"/>
</dbReference>
<reference evidence="9" key="3">
    <citation type="submission" date="2015-06" db="UniProtKB">
        <authorList>
            <consortium name="EnsemblMetazoa"/>
        </authorList>
    </citation>
    <scope>IDENTIFICATION</scope>
</reference>